<keyword evidence="3" id="KW-1185">Reference proteome</keyword>
<protein>
    <submittedName>
        <fullName evidence="2">Uncharacterized protein</fullName>
    </submittedName>
</protein>
<sequence>MLFPRLELKSPQWKLPQRPVGSASPMTANLNDSAGFMLRLAEENHGNDPSDLAGEGPELDLTNHLSNLPDRSGGSPVGREGGRADGSRRWSGASAASSAARGSHRARAASENEEEEDFTFNSQSGGAAVPRAGFTTAREMLMRGQNQQRCSLGQQAPHEVMDYA</sequence>
<evidence type="ECO:0000313" key="2">
    <source>
        <dbReference type="EMBL" id="QDZ25472.1"/>
    </source>
</evidence>
<evidence type="ECO:0000256" key="1">
    <source>
        <dbReference type="SAM" id="MobiDB-lite"/>
    </source>
</evidence>
<feature type="compositionally biased region" description="Low complexity" evidence="1">
    <location>
        <begin position="89"/>
        <end position="101"/>
    </location>
</feature>
<accession>A0A5B8N0E3</accession>
<gene>
    <name evidence="2" type="ORF">A3770_17p79900</name>
</gene>
<reference evidence="2 3" key="1">
    <citation type="submission" date="2018-07" db="EMBL/GenBank/DDBJ databases">
        <title>The complete nuclear genome of the prasinophyte Chloropicon primus (CCMP1205).</title>
        <authorList>
            <person name="Pombert J.-F."/>
            <person name="Otis C."/>
            <person name="Turmel M."/>
            <person name="Lemieux C."/>
        </authorList>
    </citation>
    <scope>NUCLEOTIDE SEQUENCE [LARGE SCALE GENOMIC DNA]</scope>
    <source>
        <strain evidence="2 3">CCMP1205</strain>
    </source>
</reference>
<proteinExistence type="predicted"/>
<feature type="region of interest" description="Disordered" evidence="1">
    <location>
        <begin position="1"/>
        <end position="164"/>
    </location>
</feature>
<dbReference type="Proteomes" id="UP000316726">
    <property type="component" value="Chromosome 17"/>
</dbReference>
<feature type="compositionally biased region" description="Polar residues" evidence="1">
    <location>
        <begin position="144"/>
        <end position="154"/>
    </location>
</feature>
<dbReference type="EMBL" id="CP031050">
    <property type="protein sequence ID" value="QDZ25472.1"/>
    <property type="molecule type" value="Genomic_DNA"/>
</dbReference>
<name>A0A5B8N0E3_9CHLO</name>
<evidence type="ECO:0000313" key="3">
    <source>
        <dbReference type="Proteomes" id="UP000316726"/>
    </source>
</evidence>
<organism evidence="2 3">
    <name type="scientific">Chloropicon primus</name>
    <dbReference type="NCBI Taxonomy" id="1764295"/>
    <lineage>
        <taxon>Eukaryota</taxon>
        <taxon>Viridiplantae</taxon>
        <taxon>Chlorophyta</taxon>
        <taxon>Chloropicophyceae</taxon>
        <taxon>Chloropicales</taxon>
        <taxon>Chloropicaceae</taxon>
        <taxon>Chloropicon</taxon>
    </lineage>
</organism>
<dbReference type="AlphaFoldDB" id="A0A5B8N0E3"/>